<proteinExistence type="inferred from homology"/>
<evidence type="ECO:0000313" key="4">
    <source>
        <dbReference type="Proteomes" id="UP000752297"/>
    </source>
</evidence>
<dbReference type="Proteomes" id="UP000752297">
    <property type="component" value="Unassembled WGS sequence"/>
</dbReference>
<dbReference type="PANTHER" id="PTHR43713">
    <property type="entry name" value="GLUTAMATE-1-SEMIALDEHYDE 2,1-AMINOMUTASE"/>
    <property type="match status" value="1"/>
</dbReference>
<name>A0A949PKW7_9HYPH</name>
<keyword evidence="2" id="KW-0663">Pyridoxal phosphate</keyword>
<sequence length="432" mass="45532">MSPLAAPLSASAFSGSVQYRDYASRYLANGVSSTPRASQLPVPLVIASARDAIVTDVDGNDYIDYTLGYGPLVLGHSPAPVVERLKEEIDKGFRTASVHAGEGRLAELISEAVPCAEITSFLSSGTEAVQLALRIARAATGRTRIVKFRANYHGWFDNIHVANNPGNDGPSSSGQDQQATANVTLVDWGDAAALEQVLSDEFAAVILEATAINAGCFTPPAGFLQSVRDLTCKHGVVLIFDEVISGFRLGLGGAQASYGVTPDIAVLGKALGAGLPISAVTGNRAVMAPLIDGRVLHRGTFNGNPLSVGAAIACVEYLQAHHAEIYPRMDAQAEAIQSHFTTEVKALDLDLCANRIGSAIQLFAGVRKLDNIGDLGKADKKEILKLTEACVLNGLNPLPRGLMYLSAAHTDADIAITKEALSRALCRFKSLK</sequence>
<dbReference type="EMBL" id="JAHRVA010000001">
    <property type="protein sequence ID" value="MBV2142397.1"/>
    <property type="molecule type" value="Genomic_DNA"/>
</dbReference>
<organism evidence="3 4">
    <name type="scientific">Falsochrobactrum tianjinense</name>
    <dbReference type="NCBI Taxonomy" id="2706015"/>
    <lineage>
        <taxon>Bacteria</taxon>
        <taxon>Pseudomonadati</taxon>
        <taxon>Pseudomonadota</taxon>
        <taxon>Alphaproteobacteria</taxon>
        <taxon>Hyphomicrobiales</taxon>
        <taxon>Brucellaceae</taxon>
        <taxon>Falsochrobactrum</taxon>
    </lineage>
</organism>
<comment type="cofactor">
    <cofactor evidence="1">
        <name>pyridoxal 5'-phosphate</name>
        <dbReference type="ChEBI" id="CHEBI:597326"/>
    </cofactor>
</comment>
<accession>A0A949PKW7</accession>
<dbReference type="RefSeq" id="WP_217676394.1">
    <property type="nucleotide sequence ID" value="NZ_JAHRVA010000001.1"/>
</dbReference>
<keyword evidence="3" id="KW-0808">Transferase</keyword>
<keyword evidence="3" id="KW-0032">Aminotransferase</keyword>
<evidence type="ECO:0000256" key="2">
    <source>
        <dbReference type="RuleBase" id="RU003560"/>
    </source>
</evidence>
<gene>
    <name evidence="3" type="ORF">KUG47_02660</name>
</gene>
<dbReference type="Pfam" id="PF00202">
    <property type="entry name" value="Aminotran_3"/>
    <property type="match status" value="1"/>
</dbReference>
<dbReference type="InterPro" id="IPR049704">
    <property type="entry name" value="Aminotrans_3_PPA_site"/>
</dbReference>
<protein>
    <submittedName>
        <fullName evidence="3">Aminotransferase class III-fold pyridoxal phosphate-dependent enzyme</fullName>
    </submittedName>
</protein>
<dbReference type="CDD" id="cd00610">
    <property type="entry name" value="OAT_like"/>
    <property type="match status" value="1"/>
</dbReference>
<keyword evidence="4" id="KW-1185">Reference proteome</keyword>
<dbReference type="AlphaFoldDB" id="A0A949PKW7"/>
<evidence type="ECO:0000256" key="1">
    <source>
        <dbReference type="ARBA" id="ARBA00001933"/>
    </source>
</evidence>
<dbReference type="PANTHER" id="PTHR43713:SF3">
    <property type="entry name" value="GLUTAMATE-1-SEMIALDEHYDE 2,1-AMINOMUTASE 1, CHLOROPLASTIC-RELATED"/>
    <property type="match status" value="1"/>
</dbReference>
<comment type="similarity">
    <text evidence="2">Belongs to the class-III pyridoxal-phosphate-dependent aminotransferase family.</text>
</comment>
<dbReference type="InterPro" id="IPR005814">
    <property type="entry name" value="Aminotrans_3"/>
</dbReference>
<reference evidence="3 4" key="1">
    <citation type="submission" date="2021-06" db="EMBL/GenBank/DDBJ databases">
        <title>Falsochrobactrum tianjin sp.nov., a new petroleum-degrading bacteria isolated from oily soils.</title>
        <authorList>
            <person name="Chen G."/>
            <person name="Chen H."/>
            <person name="Tian J."/>
            <person name="Qing J."/>
            <person name="Zhong L."/>
            <person name="Ma W."/>
            <person name="Song Y."/>
            <person name="Cui X."/>
            <person name="Yan B."/>
        </authorList>
    </citation>
    <scope>NUCLEOTIDE SEQUENCE [LARGE SCALE GENOMIC DNA]</scope>
    <source>
        <strain evidence="3 4">TDYN1</strain>
    </source>
</reference>
<comment type="caution">
    <text evidence="3">The sequence shown here is derived from an EMBL/GenBank/DDBJ whole genome shotgun (WGS) entry which is preliminary data.</text>
</comment>
<dbReference type="PROSITE" id="PS00600">
    <property type="entry name" value="AA_TRANSFER_CLASS_3"/>
    <property type="match status" value="1"/>
</dbReference>
<dbReference type="GO" id="GO:0008483">
    <property type="term" value="F:transaminase activity"/>
    <property type="evidence" value="ECO:0007669"/>
    <property type="project" value="UniProtKB-KW"/>
</dbReference>
<dbReference type="GO" id="GO:0030170">
    <property type="term" value="F:pyridoxal phosphate binding"/>
    <property type="evidence" value="ECO:0007669"/>
    <property type="project" value="InterPro"/>
</dbReference>
<evidence type="ECO:0000313" key="3">
    <source>
        <dbReference type="EMBL" id="MBV2142397.1"/>
    </source>
</evidence>